<evidence type="ECO:0000313" key="2">
    <source>
        <dbReference type="EMBL" id="KAK0617602.1"/>
    </source>
</evidence>
<sequence>MNGPTTNARSRPRSVAVTALAKAVNGPNAVSTRDISLQRQLELFAIHGGGGRLRRDVCCLSLLGPADWQCCDSAAPAPTSLEPGFDNCPHLSRPQNPKPPPSAPRSVKMPADSLLIGRFTSLGPRRMASGERDKPHIPMSTKEILVVFLGRRARPAMRQDGGSKINARRRRAVPILKFFGAHALLVDCGRTLGSRSGEIPCHLIPLSTLLCDLFC</sequence>
<comment type="caution">
    <text evidence="2">The sequence shown here is derived from an EMBL/GenBank/DDBJ whole genome shotgun (WGS) entry which is preliminary data.</text>
</comment>
<organism evidence="2 3">
    <name type="scientific">Immersiella caudata</name>
    <dbReference type="NCBI Taxonomy" id="314043"/>
    <lineage>
        <taxon>Eukaryota</taxon>
        <taxon>Fungi</taxon>
        <taxon>Dikarya</taxon>
        <taxon>Ascomycota</taxon>
        <taxon>Pezizomycotina</taxon>
        <taxon>Sordariomycetes</taxon>
        <taxon>Sordariomycetidae</taxon>
        <taxon>Sordariales</taxon>
        <taxon>Lasiosphaeriaceae</taxon>
        <taxon>Immersiella</taxon>
    </lineage>
</organism>
<dbReference type="Proteomes" id="UP001175000">
    <property type="component" value="Unassembled WGS sequence"/>
</dbReference>
<name>A0AA40BXV4_9PEZI</name>
<feature type="region of interest" description="Disordered" evidence="1">
    <location>
        <begin position="85"/>
        <end position="107"/>
    </location>
</feature>
<accession>A0AA40BXV4</accession>
<dbReference type="EMBL" id="JAULSU010000005">
    <property type="protein sequence ID" value="KAK0617602.1"/>
    <property type="molecule type" value="Genomic_DNA"/>
</dbReference>
<gene>
    <name evidence="2" type="ORF">B0T14DRAFT_525548</name>
</gene>
<protein>
    <submittedName>
        <fullName evidence="2">Uncharacterized protein</fullName>
    </submittedName>
</protein>
<reference evidence="2" key="1">
    <citation type="submission" date="2023-06" db="EMBL/GenBank/DDBJ databases">
        <title>Genome-scale phylogeny and comparative genomics of the fungal order Sordariales.</title>
        <authorList>
            <consortium name="Lawrence Berkeley National Laboratory"/>
            <person name="Hensen N."/>
            <person name="Bonometti L."/>
            <person name="Westerberg I."/>
            <person name="Brannstrom I.O."/>
            <person name="Guillou S."/>
            <person name="Cros-Aarteil S."/>
            <person name="Calhoun S."/>
            <person name="Haridas S."/>
            <person name="Kuo A."/>
            <person name="Mondo S."/>
            <person name="Pangilinan J."/>
            <person name="Riley R."/>
            <person name="Labutti K."/>
            <person name="Andreopoulos B."/>
            <person name="Lipzen A."/>
            <person name="Chen C."/>
            <person name="Yanf M."/>
            <person name="Daum C."/>
            <person name="Ng V."/>
            <person name="Clum A."/>
            <person name="Steindorff A."/>
            <person name="Ohm R."/>
            <person name="Martin F."/>
            <person name="Silar P."/>
            <person name="Natvig D."/>
            <person name="Lalanne C."/>
            <person name="Gautier V."/>
            <person name="Ament-Velasquez S.L."/>
            <person name="Kruys A."/>
            <person name="Hutchinson M.I."/>
            <person name="Powell A.J."/>
            <person name="Barry K."/>
            <person name="Miller A.N."/>
            <person name="Grigoriev I.V."/>
            <person name="Debuchy R."/>
            <person name="Gladieux P."/>
            <person name="Thoren M.H."/>
            <person name="Johannesson H."/>
        </authorList>
    </citation>
    <scope>NUCLEOTIDE SEQUENCE</scope>
    <source>
        <strain evidence="2">CBS 606.72</strain>
    </source>
</reference>
<keyword evidence="3" id="KW-1185">Reference proteome</keyword>
<dbReference type="AlphaFoldDB" id="A0AA40BXV4"/>
<evidence type="ECO:0000256" key="1">
    <source>
        <dbReference type="SAM" id="MobiDB-lite"/>
    </source>
</evidence>
<evidence type="ECO:0000313" key="3">
    <source>
        <dbReference type="Proteomes" id="UP001175000"/>
    </source>
</evidence>
<proteinExistence type="predicted"/>